<dbReference type="AlphaFoldDB" id="A0A2S6NCH1"/>
<dbReference type="EMBL" id="NHSJ01000041">
    <property type="protein sequence ID" value="PPQ32281.1"/>
    <property type="molecule type" value="Genomic_DNA"/>
</dbReference>
<gene>
    <name evidence="1" type="ORF">CCR94_06450</name>
</gene>
<dbReference type="GO" id="GO:0006788">
    <property type="term" value="P:heme oxidation"/>
    <property type="evidence" value="ECO:0007669"/>
    <property type="project" value="InterPro"/>
</dbReference>
<keyword evidence="2" id="KW-1185">Reference proteome</keyword>
<dbReference type="InterPro" id="IPR016053">
    <property type="entry name" value="Haem_Oase-like"/>
</dbReference>
<dbReference type="Gene3D" id="1.20.910.10">
    <property type="entry name" value="Heme oxygenase-like"/>
    <property type="match status" value="1"/>
</dbReference>
<dbReference type="SUPFAM" id="SSF48613">
    <property type="entry name" value="Heme oxygenase-like"/>
    <property type="match status" value="1"/>
</dbReference>
<protein>
    <recommendedName>
        <fullName evidence="3">Heme oxygenase</fullName>
    </recommendedName>
</protein>
<dbReference type="Proteomes" id="UP000239089">
    <property type="component" value="Unassembled WGS sequence"/>
</dbReference>
<comment type="caution">
    <text evidence="1">The sequence shown here is derived from an EMBL/GenBank/DDBJ whole genome shotgun (WGS) entry which is preliminary data.</text>
</comment>
<dbReference type="GO" id="GO:0004392">
    <property type="term" value="F:heme oxygenase (decyclizing) activity"/>
    <property type="evidence" value="ECO:0007669"/>
    <property type="project" value="InterPro"/>
</dbReference>
<evidence type="ECO:0000313" key="2">
    <source>
        <dbReference type="Proteomes" id="UP000239089"/>
    </source>
</evidence>
<dbReference type="Pfam" id="PF01126">
    <property type="entry name" value="Heme_oxygenase"/>
    <property type="match status" value="1"/>
</dbReference>
<dbReference type="CDD" id="cd19166">
    <property type="entry name" value="HemeO-bac"/>
    <property type="match status" value="1"/>
</dbReference>
<reference evidence="1 2" key="1">
    <citation type="journal article" date="2018" name="Arch. Microbiol.">
        <title>New insights into the metabolic potential of the phototrophic purple bacterium Rhodopila globiformis DSM 161(T) from its draft genome sequence and evidence for a vanadium-dependent nitrogenase.</title>
        <authorList>
            <person name="Imhoff J.F."/>
            <person name="Rahn T."/>
            <person name="Kunzel S."/>
            <person name="Neulinger S.C."/>
        </authorList>
    </citation>
    <scope>NUCLEOTIDE SEQUENCE [LARGE SCALE GENOMIC DNA]</scope>
    <source>
        <strain evidence="1 2">DSM 16996</strain>
    </source>
</reference>
<organism evidence="1 2">
    <name type="scientific">Rhodoblastus sphagnicola</name>
    <dbReference type="NCBI Taxonomy" id="333368"/>
    <lineage>
        <taxon>Bacteria</taxon>
        <taxon>Pseudomonadati</taxon>
        <taxon>Pseudomonadota</taxon>
        <taxon>Alphaproteobacteria</taxon>
        <taxon>Hyphomicrobiales</taxon>
        <taxon>Rhodoblastaceae</taxon>
        <taxon>Rhodoblastus</taxon>
    </lineage>
</organism>
<sequence>MPGNAGVIFRLEASMNMRPTSQTPGVGRLEGRVRLREATRADHERLHRQPAFAALAGGTLDLPAYRALLARLYGFHAPLEACVAASAWADRAGLEAVLAPRAKLLREDLSALGADDDALTGLPMACPSIFPDFSNYGRLVGSLYVRAGSTLGGRLLAKALDPLLGEGGETGRSFLSGRGGADAQWRQCCAAIEQAMADGLWDAMLEGATDTFAALEDWMNGGA</sequence>
<name>A0A2S6NCH1_9HYPH</name>
<dbReference type="InterPro" id="IPR016084">
    <property type="entry name" value="Haem_Oase-like_multi-hlx"/>
</dbReference>
<evidence type="ECO:0008006" key="3">
    <source>
        <dbReference type="Google" id="ProtNLM"/>
    </source>
</evidence>
<accession>A0A2S6NCH1</accession>
<evidence type="ECO:0000313" key="1">
    <source>
        <dbReference type="EMBL" id="PPQ32281.1"/>
    </source>
</evidence>
<proteinExistence type="predicted"/>